<dbReference type="InterPro" id="IPR007138">
    <property type="entry name" value="ABM_dom"/>
</dbReference>
<dbReference type="PANTHER" id="PTHR33336">
    <property type="entry name" value="QUINOL MONOOXYGENASE YGIN-RELATED"/>
    <property type="match status" value="1"/>
</dbReference>
<evidence type="ECO:0000313" key="3">
    <source>
        <dbReference type="Proteomes" id="UP001164965"/>
    </source>
</evidence>
<name>A0ABY6NZB6_9NOCA</name>
<evidence type="ECO:0000259" key="1">
    <source>
        <dbReference type="PROSITE" id="PS51725"/>
    </source>
</evidence>
<dbReference type="InterPro" id="IPR011008">
    <property type="entry name" value="Dimeric_a/b-barrel"/>
</dbReference>
<dbReference type="Gene3D" id="3.30.70.100">
    <property type="match status" value="1"/>
</dbReference>
<dbReference type="Pfam" id="PF03992">
    <property type="entry name" value="ABM"/>
    <property type="match status" value="1"/>
</dbReference>
<protein>
    <submittedName>
        <fullName evidence="2">Antibiotic biosynthesis monooxygenase</fullName>
    </submittedName>
</protein>
<feature type="domain" description="ABM" evidence="1">
    <location>
        <begin position="3"/>
        <end position="92"/>
    </location>
</feature>
<dbReference type="SUPFAM" id="SSF54909">
    <property type="entry name" value="Dimeric alpha+beta barrel"/>
    <property type="match status" value="1"/>
</dbReference>
<dbReference type="RefSeq" id="WP_265382851.1">
    <property type="nucleotide sequence ID" value="NZ_CP110615.1"/>
</dbReference>
<accession>A0ABY6NZB6</accession>
<gene>
    <name evidence="2" type="ORF">RHODO2019_16800</name>
</gene>
<reference evidence="2" key="1">
    <citation type="submission" date="2022-10" db="EMBL/GenBank/DDBJ databases">
        <title>Rhodococcus sp.75.</title>
        <authorList>
            <person name="Sun M."/>
        </authorList>
    </citation>
    <scope>NUCLEOTIDE SEQUENCE</scope>
    <source>
        <strain evidence="2">75</strain>
    </source>
</reference>
<dbReference type="EMBL" id="CP110615">
    <property type="protein sequence ID" value="UZJ24745.1"/>
    <property type="molecule type" value="Genomic_DNA"/>
</dbReference>
<dbReference type="Proteomes" id="UP001164965">
    <property type="component" value="Chromosome"/>
</dbReference>
<sequence>MSLRLVVVITTQPGRGQEQVEAFARLAPLVRAEAGCLQYDLHSVGGDPDRFVLLEEWASRAELDAHGRSPHMVEAGAANGGLRAGPAQVMVLSATPLV</sequence>
<keyword evidence="2" id="KW-0503">Monooxygenase</keyword>
<keyword evidence="2" id="KW-0560">Oxidoreductase</keyword>
<dbReference type="GO" id="GO:0004497">
    <property type="term" value="F:monooxygenase activity"/>
    <property type="evidence" value="ECO:0007669"/>
    <property type="project" value="UniProtKB-KW"/>
</dbReference>
<evidence type="ECO:0000313" key="2">
    <source>
        <dbReference type="EMBL" id="UZJ24745.1"/>
    </source>
</evidence>
<dbReference type="PROSITE" id="PS51725">
    <property type="entry name" value="ABM"/>
    <property type="match status" value="1"/>
</dbReference>
<keyword evidence="3" id="KW-1185">Reference proteome</keyword>
<organism evidence="2 3">
    <name type="scientific">Rhodococcus antarcticus</name>
    <dbReference type="NCBI Taxonomy" id="2987751"/>
    <lineage>
        <taxon>Bacteria</taxon>
        <taxon>Bacillati</taxon>
        <taxon>Actinomycetota</taxon>
        <taxon>Actinomycetes</taxon>
        <taxon>Mycobacteriales</taxon>
        <taxon>Nocardiaceae</taxon>
        <taxon>Rhodococcus</taxon>
    </lineage>
</organism>
<dbReference type="InterPro" id="IPR050744">
    <property type="entry name" value="AI-2_Isomerase_LsrG"/>
</dbReference>
<proteinExistence type="predicted"/>
<dbReference type="PANTHER" id="PTHR33336:SF3">
    <property type="entry name" value="ABM DOMAIN-CONTAINING PROTEIN"/>
    <property type="match status" value="1"/>
</dbReference>